<accession>A0A656Z7L9</accession>
<dbReference type="InterPro" id="IPR036249">
    <property type="entry name" value="Thioredoxin-like_sf"/>
</dbReference>
<dbReference type="InterPro" id="IPR000866">
    <property type="entry name" value="AhpC/TSA"/>
</dbReference>
<dbReference type="RefSeq" id="WP_067169155.1">
    <property type="nucleotide sequence ID" value="NZ_LFZK01000001.1"/>
</dbReference>
<dbReference type="GO" id="GO:0016209">
    <property type="term" value="F:antioxidant activity"/>
    <property type="evidence" value="ECO:0007669"/>
    <property type="project" value="InterPro"/>
</dbReference>
<reference evidence="1 2" key="1">
    <citation type="journal article" date="2016" name="ISME J.">
        <title>Integrated multi-omics analyses reveal the biochemical mechanisms and phylogenetic relevance of anaerobic androgen biodegradation in the environment.</title>
        <authorList>
            <person name="Yang F.C."/>
            <person name="Chen Y.L."/>
            <person name="Tang S.L."/>
            <person name="Yu C.P."/>
            <person name="Wang P.H."/>
            <person name="Ismail W."/>
            <person name="Wang C.H."/>
            <person name="Ding J.Y."/>
            <person name="Yang C.Y."/>
            <person name="Yang C.Y."/>
            <person name="Chiang Y.R."/>
        </authorList>
    </citation>
    <scope>NUCLEOTIDE SEQUENCE [LARGE SCALE GENOMIC DNA]</scope>
    <source>
        <strain evidence="1 2">DSM 13999</strain>
    </source>
</reference>
<dbReference type="Proteomes" id="UP000243416">
    <property type="component" value="Unassembled WGS sequence"/>
</dbReference>
<comment type="caution">
    <text evidence="1">The sequence shown here is derived from an EMBL/GenBank/DDBJ whole genome shotgun (WGS) entry which is preliminary data.</text>
</comment>
<dbReference type="PANTHER" id="PTHR42852">
    <property type="entry name" value="THIOL:DISULFIDE INTERCHANGE PROTEIN DSBE"/>
    <property type="match status" value="1"/>
</dbReference>
<dbReference type="Gene3D" id="3.40.30.10">
    <property type="entry name" value="Glutaredoxin"/>
    <property type="match status" value="1"/>
</dbReference>
<dbReference type="InterPro" id="IPR050553">
    <property type="entry name" value="Thioredoxin_ResA/DsbE_sf"/>
</dbReference>
<dbReference type="EMBL" id="LFZK01000001">
    <property type="protein sequence ID" value="KYC29050.1"/>
    <property type="molecule type" value="Genomic_DNA"/>
</dbReference>
<dbReference type="PANTHER" id="PTHR42852:SF13">
    <property type="entry name" value="PROTEIN DIPZ"/>
    <property type="match status" value="1"/>
</dbReference>
<evidence type="ECO:0000313" key="1">
    <source>
        <dbReference type="EMBL" id="KYC29050.1"/>
    </source>
</evidence>
<dbReference type="PROSITE" id="PS51352">
    <property type="entry name" value="THIOREDOXIN_2"/>
    <property type="match status" value="1"/>
</dbReference>
<dbReference type="OrthoDB" id="9811352at2"/>
<protein>
    <submittedName>
        <fullName evidence="1">Uncharacterized protein</fullName>
    </submittedName>
</protein>
<dbReference type="InterPro" id="IPR013766">
    <property type="entry name" value="Thioredoxin_domain"/>
</dbReference>
<sequence length="171" mass="18768">MLLLAAVAVWLLKEPLERRLAGQDARVADAAQAAERLFAEKIHDLAGIEQPFSQWKGKLLVVNLWATWCPPCRTEMPGFSRLQAKYAAKNVQFVGIALDTPERVRAFAAQTPVDYPLLIGSQALTPIFAVFGNTTGGLPFTVILDRDGQMVRARLGLWREAALDAALAELI</sequence>
<evidence type="ECO:0000313" key="2">
    <source>
        <dbReference type="Proteomes" id="UP000243416"/>
    </source>
</evidence>
<dbReference type="GO" id="GO:0015036">
    <property type="term" value="F:disulfide oxidoreductase activity"/>
    <property type="evidence" value="ECO:0007669"/>
    <property type="project" value="UniProtKB-ARBA"/>
</dbReference>
<proteinExistence type="predicted"/>
<dbReference type="InterPro" id="IPR017937">
    <property type="entry name" value="Thioredoxin_CS"/>
</dbReference>
<organism evidence="1 2">
    <name type="scientific">Sterolibacterium denitrificans</name>
    <dbReference type="NCBI Taxonomy" id="157592"/>
    <lineage>
        <taxon>Bacteria</taxon>
        <taxon>Pseudomonadati</taxon>
        <taxon>Pseudomonadota</taxon>
        <taxon>Betaproteobacteria</taxon>
        <taxon>Nitrosomonadales</taxon>
        <taxon>Sterolibacteriaceae</taxon>
        <taxon>Sterolibacterium</taxon>
    </lineage>
</organism>
<name>A0A656Z7L9_9PROT</name>
<dbReference type="AlphaFoldDB" id="A0A656Z7L9"/>
<gene>
    <name evidence="1" type="ORF">ACY05_00175</name>
</gene>
<keyword evidence="2" id="KW-1185">Reference proteome</keyword>
<dbReference type="CDD" id="cd02966">
    <property type="entry name" value="TlpA_like_family"/>
    <property type="match status" value="1"/>
</dbReference>
<dbReference type="PROSITE" id="PS00194">
    <property type="entry name" value="THIOREDOXIN_1"/>
    <property type="match status" value="1"/>
</dbReference>
<dbReference type="SUPFAM" id="SSF52833">
    <property type="entry name" value="Thioredoxin-like"/>
    <property type="match status" value="1"/>
</dbReference>
<dbReference type="Pfam" id="PF00578">
    <property type="entry name" value="AhpC-TSA"/>
    <property type="match status" value="1"/>
</dbReference>